<dbReference type="PANTHER" id="PTHR33498:SF1">
    <property type="entry name" value="TRANSPOSASE FOR INSERTION SEQUENCE ELEMENT IS1557"/>
    <property type="match status" value="1"/>
</dbReference>
<name>A0A1H0DKL8_9ACTO</name>
<proteinExistence type="predicted"/>
<organism evidence="3 4">
    <name type="scientific">Actinomyces ruminicola</name>
    <dbReference type="NCBI Taxonomy" id="332524"/>
    <lineage>
        <taxon>Bacteria</taxon>
        <taxon>Bacillati</taxon>
        <taxon>Actinomycetota</taxon>
        <taxon>Actinomycetes</taxon>
        <taxon>Actinomycetales</taxon>
        <taxon>Actinomycetaceae</taxon>
        <taxon>Actinomyces</taxon>
    </lineage>
</organism>
<dbReference type="PANTHER" id="PTHR33498">
    <property type="entry name" value="TRANSPOSASE FOR INSERTION SEQUENCE ELEMENT IS1557"/>
    <property type="match status" value="1"/>
</dbReference>
<dbReference type="Proteomes" id="UP000198541">
    <property type="component" value="Unassembled WGS sequence"/>
</dbReference>
<feature type="domain" description="Transposase IS204/IS1001/IS1096/IS1165 helix-turn-helix" evidence="2">
    <location>
        <begin position="117"/>
        <end position="155"/>
    </location>
</feature>
<keyword evidence="3" id="KW-0862">Zinc</keyword>
<feature type="domain" description="Transposase IS204/IS1001/IS1096/IS1165 DDE" evidence="1">
    <location>
        <begin position="181"/>
        <end position="272"/>
    </location>
</feature>
<dbReference type="InterPro" id="IPR047951">
    <property type="entry name" value="Transpos_ISL3"/>
</dbReference>
<evidence type="ECO:0000259" key="1">
    <source>
        <dbReference type="Pfam" id="PF01610"/>
    </source>
</evidence>
<keyword evidence="3" id="KW-0479">Metal-binding</keyword>
<dbReference type="NCBIfam" id="NF033550">
    <property type="entry name" value="transpos_ISL3"/>
    <property type="match status" value="1"/>
</dbReference>
<dbReference type="GO" id="GO:0008270">
    <property type="term" value="F:zinc ion binding"/>
    <property type="evidence" value="ECO:0007669"/>
    <property type="project" value="UniProtKB-KW"/>
</dbReference>
<gene>
    <name evidence="3" type="ORF">SAMN05216355_1114</name>
</gene>
<dbReference type="Pfam" id="PF01610">
    <property type="entry name" value="DDE_Tnp_ISL3"/>
    <property type="match status" value="1"/>
</dbReference>
<reference evidence="4" key="1">
    <citation type="submission" date="2016-10" db="EMBL/GenBank/DDBJ databases">
        <authorList>
            <person name="Varghese N."/>
            <person name="Submissions S."/>
        </authorList>
    </citation>
    <scope>NUCLEOTIDE SEQUENCE [LARGE SCALE GENOMIC DNA]</scope>
    <source>
        <strain evidence="4">DSM 27982</strain>
    </source>
</reference>
<sequence length="283" mass="31012">MIGSRLTPPITETSTWPSTAFTVPDLAGFLGLDGLGLTATGQRITPEQALVECRLEALEEDAFCRVCGAQGDPVGTVSRHLAHVPLGWRPTHLLVRLRRWRCQGCGRVWRQDASRAAVKRARLTLAAEQWAMRAVGVEFMSVSRVAAALGVSWHTEGDAVLERAKNTLLKAPGRLEGVEVIGVDEHIWRHTRKGDRYVTVIIDLTPVRDRSGSSRLLDMVEGRSKQVLKQWLQERDEAWRGRIEVVAMDGFTGFKTAAAEALPDAAEVMDPYPRGCPGGGQAG</sequence>
<dbReference type="Pfam" id="PF13542">
    <property type="entry name" value="HTH_Tnp_ISL3"/>
    <property type="match status" value="1"/>
</dbReference>
<dbReference type="InterPro" id="IPR032877">
    <property type="entry name" value="Transposase_HTH"/>
</dbReference>
<dbReference type="InterPro" id="IPR002560">
    <property type="entry name" value="Transposase_DDE"/>
</dbReference>
<protein>
    <submittedName>
        <fullName evidence="3">Zinc-finger of transposase IS204/IS1001/IS1096/IS1165</fullName>
    </submittedName>
</protein>
<keyword evidence="4" id="KW-1185">Reference proteome</keyword>
<accession>A0A1H0DKL8</accession>
<evidence type="ECO:0000313" key="4">
    <source>
        <dbReference type="Proteomes" id="UP000198541"/>
    </source>
</evidence>
<keyword evidence="3" id="KW-0863">Zinc-finger</keyword>
<dbReference type="AlphaFoldDB" id="A0A1H0DKL8"/>
<evidence type="ECO:0000313" key="3">
    <source>
        <dbReference type="EMBL" id="SDN70692.1"/>
    </source>
</evidence>
<evidence type="ECO:0000259" key="2">
    <source>
        <dbReference type="Pfam" id="PF13542"/>
    </source>
</evidence>
<dbReference type="EMBL" id="FNIM01000011">
    <property type="protein sequence ID" value="SDN70692.1"/>
    <property type="molecule type" value="Genomic_DNA"/>
</dbReference>